<dbReference type="Gene3D" id="3.30.310.160">
    <property type="entry name" value="YycH protein, domain 2"/>
    <property type="match status" value="1"/>
</dbReference>
<reference evidence="2 3" key="1">
    <citation type="submission" date="2021-03" db="EMBL/GenBank/DDBJ databases">
        <title>Genomic Encyclopedia of Type Strains, Phase IV (KMG-IV): sequencing the most valuable type-strain genomes for metagenomic binning, comparative biology and taxonomic classification.</title>
        <authorList>
            <person name="Goeker M."/>
        </authorList>
    </citation>
    <scope>NUCLEOTIDE SEQUENCE [LARGE SCALE GENOMIC DNA]</scope>
    <source>
        <strain evidence="2 3">DSM 26048</strain>
    </source>
</reference>
<feature type="domain" description="Regulatory protein YycH" evidence="1">
    <location>
        <begin position="4"/>
        <end position="422"/>
    </location>
</feature>
<accession>A0ABS4J5U4</accession>
<gene>
    <name evidence="2" type="ORF">J2Z66_006275</name>
</gene>
<evidence type="ECO:0000313" key="2">
    <source>
        <dbReference type="EMBL" id="MBP1994636.1"/>
    </source>
</evidence>
<dbReference type="InterPro" id="IPR009996">
    <property type="entry name" value="YycH"/>
</dbReference>
<dbReference type="CDD" id="cd15787">
    <property type="entry name" value="YycH_N"/>
    <property type="match status" value="1"/>
</dbReference>
<keyword evidence="3" id="KW-1185">Reference proteome</keyword>
<protein>
    <submittedName>
        <fullName evidence="2">Regulatory protein YycH of two-component signal transduction system YycFG</fullName>
    </submittedName>
</protein>
<dbReference type="EMBL" id="JAGGLB010000027">
    <property type="protein sequence ID" value="MBP1994636.1"/>
    <property type="molecule type" value="Genomic_DNA"/>
</dbReference>
<evidence type="ECO:0000259" key="1">
    <source>
        <dbReference type="Pfam" id="PF07435"/>
    </source>
</evidence>
<proteinExistence type="predicted"/>
<dbReference type="RefSeq" id="WP_209976475.1">
    <property type="nucleotide sequence ID" value="NZ_JAGGLB010000027.1"/>
</dbReference>
<dbReference type="InterPro" id="IPR042274">
    <property type="entry name" value="YycH/YycI_2"/>
</dbReference>
<evidence type="ECO:0000313" key="3">
    <source>
        <dbReference type="Proteomes" id="UP001519287"/>
    </source>
</evidence>
<comment type="caution">
    <text evidence="2">The sequence shown here is derived from an EMBL/GenBank/DDBJ whole genome shotgun (WGS) entry which is preliminary data.</text>
</comment>
<organism evidence="2 3">
    <name type="scientific">Paenibacillus eucommiae</name>
    <dbReference type="NCBI Taxonomy" id="1355755"/>
    <lineage>
        <taxon>Bacteria</taxon>
        <taxon>Bacillati</taxon>
        <taxon>Bacillota</taxon>
        <taxon>Bacilli</taxon>
        <taxon>Bacillales</taxon>
        <taxon>Paenibacillaceae</taxon>
        <taxon>Paenibacillus</taxon>
    </lineage>
</organism>
<dbReference type="Pfam" id="PF07435">
    <property type="entry name" value="YycH"/>
    <property type="match status" value="1"/>
</dbReference>
<dbReference type="Proteomes" id="UP001519287">
    <property type="component" value="Unassembled WGS sequence"/>
</dbReference>
<sequence length="429" mass="48681">MMDKLKTLVLVLLILGSLYQSYLLAYSSPKPESVQQNDYVQTELLGAPAELAGLLFPDQIIVHMGEDQHSVLYPGSYGFESLLDNITKRSIEGFAKTSIFLSTINWDEIRTKEQGVEIRFRDGLPITVLQKLLQIKGDLPLDNDIITRIWIFTNGEIEDVRTFLFTDSPSVSYEITKADFTSKDLEKFVSNYGNPLDLYKTSNGEYYLPVKPLAVTGYSFKYNQFTAEQLKRSLFVDPGITRNLKERNGSEIYTDAKRGLQINNEQRWFNYSDPVAPVDSKNDVSENLLAGVQFVNQHGGWDGNYAVVRTPQRQAFSNQTFIFRQYYDAFPIVNSRTDEGFGIIKLLIQKGIVSGYERSMVLPDEKTAVRTPLELPGAEALEARLKNYQRSSSIVSIYPAYTPIIKEDSVVLSPVWALEFRDGTLDFIQ</sequence>
<name>A0ABS4J5U4_9BACL</name>